<dbReference type="Proteomes" id="UP000240357">
    <property type="component" value="Unassembled WGS sequence"/>
</dbReference>
<sequence length="73" mass="8669">MQQSAVQSAEPDDFVFERQRVENRLDFRWFWGKGPSYFVSRQKEQDLSNETTYLEVKVLAEAMRTVTLCNLFT</sequence>
<protein>
    <submittedName>
        <fullName evidence="1">Uncharacterized protein</fullName>
    </submittedName>
</protein>
<dbReference type="AlphaFoldDB" id="A0A2T2YEV1"/>
<accession>A0A2T2YEV1</accession>
<keyword evidence="2" id="KW-1185">Reference proteome</keyword>
<organism evidence="1 2">
    <name type="scientific">Adhaeribacter arboris</name>
    <dbReference type="NCBI Taxonomy" id="2072846"/>
    <lineage>
        <taxon>Bacteria</taxon>
        <taxon>Pseudomonadati</taxon>
        <taxon>Bacteroidota</taxon>
        <taxon>Cytophagia</taxon>
        <taxon>Cytophagales</taxon>
        <taxon>Hymenobacteraceae</taxon>
        <taxon>Adhaeribacter</taxon>
    </lineage>
</organism>
<reference evidence="1 2" key="1">
    <citation type="submission" date="2018-03" db="EMBL/GenBank/DDBJ databases">
        <title>Adhaeribacter sp. HMF7605 Genome sequencing and assembly.</title>
        <authorList>
            <person name="Kang H."/>
            <person name="Kang J."/>
            <person name="Cha I."/>
            <person name="Kim H."/>
            <person name="Joh K."/>
        </authorList>
    </citation>
    <scope>NUCLEOTIDE SEQUENCE [LARGE SCALE GENOMIC DNA]</scope>
    <source>
        <strain evidence="1 2">HMF7605</strain>
    </source>
</reference>
<dbReference type="RefSeq" id="WP_106929303.1">
    <property type="nucleotide sequence ID" value="NZ_PYFT01000001.1"/>
</dbReference>
<comment type="caution">
    <text evidence="1">The sequence shown here is derived from an EMBL/GenBank/DDBJ whole genome shotgun (WGS) entry which is preliminary data.</text>
</comment>
<dbReference type="EMBL" id="PYFT01000001">
    <property type="protein sequence ID" value="PSR54039.1"/>
    <property type="molecule type" value="Genomic_DNA"/>
</dbReference>
<name>A0A2T2YEV1_9BACT</name>
<proteinExistence type="predicted"/>
<evidence type="ECO:0000313" key="1">
    <source>
        <dbReference type="EMBL" id="PSR54039.1"/>
    </source>
</evidence>
<gene>
    <name evidence="1" type="ORF">AHMF7605_11155</name>
</gene>
<evidence type="ECO:0000313" key="2">
    <source>
        <dbReference type="Proteomes" id="UP000240357"/>
    </source>
</evidence>